<feature type="domain" description="DC1" evidence="3">
    <location>
        <begin position="87"/>
        <end position="132"/>
    </location>
</feature>
<dbReference type="InterPro" id="IPR004146">
    <property type="entry name" value="DC1"/>
</dbReference>
<feature type="compositionally biased region" description="Polar residues" evidence="2">
    <location>
        <begin position="589"/>
        <end position="603"/>
    </location>
</feature>
<dbReference type="CDD" id="cd00029">
    <property type="entry name" value="C1"/>
    <property type="match status" value="1"/>
</dbReference>
<reference evidence="4" key="1">
    <citation type="journal article" date="2023" name="Plant J.">
        <title>The genome of the king protea, Protea cynaroides.</title>
        <authorList>
            <person name="Chang J."/>
            <person name="Duong T.A."/>
            <person name="Schoeman C."/>
            <person name="Ma X."/>
            <person name="Roodt D."/>
            <person name="Barker N."/>
            <person name="Li Z."/>
            <person name="Van de Peer Y."/>
            <person name="Mizrachi E."/>
        </authorList>
    </citation>
    <scope>NUCLEOTIDE SEQUENCE</scope>
    <source>
        <tissue evidence="4">Young leaves</tissue>
    </source>
</reference>
<organism evidence="4 5">
    <name type="scientific">Protea cynaroides</name>
    <dbReference type="NCBI Taxonomy" id="273540"/>
    <lineage>
        <taxon>Eukaryota</taxon>
        <taxon>Viridiplantae</taxon>
        <taxon>Streptophyta</taxon>
        <taxon>Embryophyta</taxon>
        <taxon>Tracheophyta</taxon>
        <taxon>Spermatophyta</taxon>
        <taxon>Magnoliopsida</taxon>
        <taxon>Proteales</taxon>
        <taxon>Proteaceae</taxon>
        <taxon>Protea</taxon>
    </lineage>
</organism>
<sequence>MAKPKTPPPNATPQMGKPNGSSSIHHFSHPHPLELQVSNGQQAAIKVSCSGCKLSSSGTFYVCKPCNYFLHISCSQMAQRITHPADPNHTLSLLPVPAYPEGHFNCDACGRSGNGFSYHCQTCNMDIHTLCALMPLSVNHQSHHHPLTLIFSPPYQDMGFSCDICQQMGSNHWLYRCNSCGFDAHVGCARTKPKTPPPQTQTQIQTQTQQIYQPTTVERSVIPQNQNGSQFGSSQGNGFASNLFQNVLTGVAPQFGKKMVQNTSGQGGHGQQTQTQPIYQPTVKTRPIYQQPVQRTGFPQSIPPQAQTQTQPIYQPPVQRTGFPQSIPPQAQTQTRPIYQQPVQRTAFPQSIPPQAQTQTRPIYQQPVQRIGFPQSITPQVQTQTRPIYQQPVQGTGFPQSIPPQAQTQTRPIYQQPVQGTAFPRFIPPQTQTQTQPIYPQTMQKPAIPQNQYGPQGSEEVTDFGQPNEVVYEASISCESRGETTDFGNPDEVVNGDASPEQRSEEVTWTEEVTDFSNPDEVVNGDASPEQRSEEVTWTEEVTEYGHPNEVGYGDPRPEERSEQAWTEEGTGYGHPNEVVYGDSRPEQRSGQAWTEEGTQYGQPNEVVYGDPGPEQRSEQAWTEEGTQYGHPNEVMYGDAGHEQMSEQVTWTKYGHPTAVMYGHAGHEQITKQETIELSASWNEVNPDYGGGNDCGAYDFGGDFSSSLAETDGGYADGSGNSNYSF</sequence>
<keyword evidence="1" id="KW-0677">Repeat</keyword>
<dbReference type="EMBL" id="JAMYWD010000005">
    <property type="protein sequence ID" value="KAJ4971725.1"/>
    <property type="molecule type" value="Genomic_DNA"/>
</dbReference>
<dbReference type="SUPFAM" id="SSF57889">
    <property type="entry name" value="Cysteine-rich domain"/>
    <property type="match status" value="1"/>
</dbReference>
<accession>A0A9Q0QTP5</accession>
<dbReference type="Proteomes" id="UP001141806">
    <property type="component" value="Unassembled WGS sequence"/>
</dbReference>
<evidence type="ECO:0000256" key="1">
    <source>
        <dbReference type="ARBA" id="ARBA00022737"/>
    </source>
</evidence>
<feature type="region of interest" description="Disordered" evidence="2">
    <location>
        <begin position="701"/>
        <end position="726"/>
    </location>
</feature>
<dbReference type="Pfam" id="PF03107">
    <property type="entry name" value="C1_2"/>
    <property type="match status" value="3"/>
</dbReference>
<feature type="region of interest" description="Disordered" evidence="2">
    <location>
        <begin position="1"/>
        <end position="29"/>
    </location>
</feature>
<feature type="region of interest" description="Disordered" evidence="2">
    <location>
        <begin position="481"/>
        <end position="623"/>
    </location>
</feature>
<evidence type="ECO:0000256" key="2">
    <source>
        <dbReference type="SAM" id="MobiDB-lite"/>
    </source>
</evidence>
<dbReference type="InterPro" id="IPR046349">
    <property type="entry name" value="C1-like_sf"/>
</dbReference>
<feature type="domain" description="DC1" evidence="3">
    <location>
        <begin position="27"/>
        <end position="74"/>
    </location>
</feature>
<evidence type="ECO:0000313" key="5">
    <source>
        <dbReference type="Proteomes" id="UP001141806"/>
    </source>
</evidence>
<feature type="compositionally biased region" description="Pro residues" evidence="2">
    <location>
        <begin position="1"/>
        <end position="11"/>
    </location>
</feature>
<dbReference type="OrthoDB" id="1877533at2759"/>
<dbReference type="PANTHER" id="PTHR46288:SF83">
    <property type="entry name" value="CYSTEINE_HISTIDINE-RICH C1 DOMAIN FAMILY PROTEIN"/>
    <property type="match status" value="1"/>
</dbReference>
<keyword evidence="5" id="KW-1185">Reference proteome</keyword>
<feature type="domain" description="DC1" evidence="3">
    <location>
        <begin position="141"/>
        <end position="189"/>
    </location>
</feature>
<gene>
    <name evidence="4" type="ORF">NE237_004824</name>
</gene>
<evidence type="ECO:0000259" key="3">
    <source>
        <dbReference type="Pfam" id="PF03107"/>
    </source>
</evidence>
<evidence type="ECO:0000313" key="4">
    <source>
        <dbReference type="EMBL" id="KAJ4971725.1"/>
    </source>
</evidence>
<dbReference type="AlphaFoldDB" id="A0A9Q0QTP5"/>
<protein>
    <recommendedName>
        <fullName evidence="3">DC1 domain-containing protein</fullName>
    </recommendedName>
</protein>
<proteinExistence type="predicted"/>
<comment type="caution">
    <text evidence="4">The sequence shown here is derived from an EMBL/GenBank/DDBJ whole genome shotgun (WGS) entry which is preliminary data.</text>
</comment>
<name>A0A9Q0QTP5_9MAGN</name>
<dbReference type="PANTHER" id="PTHR46288">
    <property type="entry name" value="PHORBOL-ESTER/DAG-TYPE DOMAIN-CONTAINING PROTEIN"/>
    <property type="match status" value="1"/>
</dbReference>